<dbReference type="PRINTS" id="PR00024">
    <property type="entry name" value="HOMEOBOX"/>
</dbReference>
<dbReference type="SMART" id="SM00389">
    <property type="entry name" value="HOX"/>
    <property type="match status" value="1"/>
</dbReference>
<dbReference type="InterPro" id="IPR017970">
    <property type="entry name" value="Homeobox_CS"/>
</dbReference>
<gene>
    <name evidence="8" type="ORF">HPBE_LOCUS11955</name>
</gene>
<reference evidence="8" key="1">
    <citation type="submission" date="2018-11" db="EMBL/GenBank/DDBJ databases">
        <authorList>
            <consortium name="Pathogen Informatics"/>
        </authorList>
    </citation>
    <scope>NUCLEOTIDE SEQUENCE [LARGE SCALE GENOMIC DNA]</scope>
</reference>
<evidence type="ECO:0000256" key="3">
    <source>
        <dbReference type="ARBA" id="ARBA00023155"/>
    </source>
</evidence>
<dbReference type="PRINTS" id="PR00031">
    <property type="entry name" value="HTHREPRESSR"/>
</dbReference>
<dbReference type="PROSITE" id="PS50071">
    <property type="entry name" value="HOMEOBOX_2"/>
    <property type="match status" value="1"/>
</dbReference>
<evidence type="ECO:0000256" key="5">
    <source>
        <dbReference type="PROSITE-ProRule" id="PRU00108"/>
    </source>
</evidence>
<feature type="DNA-binding region" description="Homeobox" evidence="5">
    <location>
        <begin position="27"/>
        <end position="86"/>
    </location>
</feature>
<accession>A0A3P8A1M6</accession>
<feature type="domain" description="Homeobox" evidence="7">
    <location>
        <begin position="25"/>
        <end position="85"/>
    </location>
</feature>
<dbReference type="GO" id="GO:0000978">
    <property type="term" value="F:RNA polymerase II cis-regulatory region sequence-specific DNA binding"/>
    <property type="evidence" value="ECO:0007669"/>
    <property type="project" value="TreeGrafter"/>
</dbReference>
<dbReference type="CDD" id="cd00086">
    <property type="entry name" value="homeodomain"/>
    <property type="match status" value="1"/>
</dbReference>
<dbReference type="SUPFAM" id="SSF46689">
    <property type="entry name" value="Homeodomain-like"/>
    <property type="match status" value="1"/>
</dbReference>
<evidence type="ECO:0000256" key="2">
    <source>
        <dbReference type="ARBA" id="ARBA00023125"/>
    </source>
</evidence>
<dbReference type="OrthoDB" id="6159439at2759"/>
<dbReference type="Pfam" id="PF00046">
    <property type="entry name" value="Homeodomain"/>
    <property type="match status" value="1"/>
</dbReference>
<proteinExistence type="predicted"/>
<evidence type="ECO:0000256" key="6">
    <source>
        <dbReference type="RuleBase" id="RU000682"/>
    </source>
</evidence>
<dbReference type="EMBL" id="UZAH01027298">
    <property type="protein sequence ID" value="VDO90417.1"/>
    <property type="molecule type" value="Genomic_DNA"/>
</dbReference>
<dbReference type="AlphaFoldDB" id="A0A3P8A1M6"/>
<dbReference type="PANTHER" id="PTHR24324:SF5">
    <property type="entry name" value="HEMATOPOIETICALLY-EXPRESSED HOMEOBOX PROTEIN HHEX"/>
    <property type="match status" value="1"/>
</dbReference>
<evidence type="ECO:0000256" key="4">
    <source>
        <dbReference type="ARBA" id="ARBA00023242"/>
    </source>
</evidence>
<dbReference type="InterPro" id="IPR051000">
    <property type="entry name" value="Homeobox_DNA-bind_prot"/>
</dbReference>
<dbReference type="PANTHER" id="PTHR24324">
    <property type="entry name" value="HOMEOBOX PROTEIN HHEX"/>
    <property type="match status" value="1"/>
</dbReference>
<dbReference type="Gene3D" id="1.10.10.60">
    <property type="entry name" value="Homeodomain-like"/>
    <property type="match status" value="1"/>
</dbReference>
<sequence length="101" mass="12254">MHRGVHGVWDPCISWLYPYMQKAQQKRKGGQIRFTNEQTDALELKFDSHKYLSPQERKKLAKSLSLSERQVKTWFQNRRAKWRRVRKDGEEEEDTMRNPFT</sequence>
<evidence type="ECO:0000259" key="7">
    <source>
        <dbReference type="PROSITE" id="PS50071"/>
    </source>
</evidence>
<name>A0A3P8A1M6_HELPZ</name>
<dbReference type="PROSITE" id="PS00027">
    <property type="entry name" value="HOMEOBOX_1"/>
    <property type="match status" value="1"/>
</dbReference>
<keyword evidence="4 5" id="KW-0539">Nucleus</keyword>
<dbReference type="InterPro" id="IPR000047">
    <property type="entry name" value="HTH_motif"/>
</dbReference>
<evidence type="ECO:0000313" key="8">
    <source>
        <dbReference type="EMBL" id="VDO90417.1"/>
    </source>
</evidence>
<dbReference type="InterPro" id="IPR009057">
    <property type="entry name" value="Homeodomain-like_sf"/>
</dbReference>
<comment type="subcellular location">
    <subcellularLocation>
        <location evidence="1 5 6">Nucleus</location>
    </subcellularLocation>
</comment>
<protein>
    <recommendedName>
        <fullName evidence="7">Homeobox domain-containing protein</fullName>
    </recommendedName>
</protein>
<keyword evidence="2 5" id="KW-0238">DNA-binding</keyword>
<keyword evidence="3 5" id="KW-0371">Homeobox</keyword>
<dbReference type="InterPro" id="IPR020479">
    <property type="entry name" value="HD_metazoa"/>
</dbReference>
<dbReference type="GO" id="GO:0000981">
    <property type="term" value="F:DNA-binding transcription factor activity, RNA polymerase II-specific"/>
    <property type="evidence" value="ECO:0007669"/>
    <property type="project" value="InterPro"/>
</dbReference>
<evidence type="ECO:0000256" key="1">
    <source>
        <dbReference type="ARBA" id="ARBA00004123"/>
    </source>
</evidence>
<organism evidence="8">
    <name type="scientific">Heligmosomoides polygyrus</name>
    <name type="common">Parasitic roundworm</name>
    <dbReference type="NCBI Taxonomy" id="6339"/>
    <lineage>
        <taxon>Eukaryota</taxon>
        <taxon>Metazoa</taxon>
        <taxon>Ecdysozoa</taxon>
        <taxon>Nematoda</taxon>
        <taxon>Chromadorea</taxon>
        <taxon>Rhabditida</taxon>
        <taxon>Rhabditina</taxon>
        <taxon>Rhabditomorpha</taxon>
        <taxon>Strongyloidea</taxon>
        <taxon>Heligmosomidae</taxon>
        <taxon>Heligmosomoides</taxon>
    </lineage>
</organism>
<dbReference type="GO" id="GO:0030154">
    <property type="term" value="P:cell differentiation"/>
    <property type="evidence" value="ECO:0007669"/>
    <property type="project" value="TreeGrafter"/>
</dbReference>
<dbReference type="InterPro" id="IPR001356">
    <property type="entry name" value="HD"/>
</dbReference>
<dbReference type="GO" id="GO:0005634">
    <property type="term" value="C:nucleus"/>
    <property type="evidence" value="ECO:0007669"/>
    <property type="project" value="UniProtKB-SubCell"/>
</dbReference>